<dbReference type="AlphaFoldDB" id="A0A8T2XLZ7"/>
<dbReference type="PANTHER" id="PTHR31425">
    <property type="entry name" value="PHOSPHORIBOSYLANTHRANILATE TRANSFERASE ISOFORM 1"/>
    <property type="match status" value="1"/>
</dbReference>
<dbReference type="SMART" id="SM00239">
    <property type="entry name" value="C2"/>
    <property type="match status" value="1"/>
</dbReference>
<dbReference type="InterPro" id="IPR047259">
    <property type="entry name" value="QUIRKY-like"/>
</dbReference>
<accession>A0A8T2XLZ7</accession>
<dbReference type="CDD" id="cd04019">
    <property type="entry name" value="C2C_MCTP_PRT_plant"/>
    <property type="match status" value="1"/>
</dbReference>
<organism evidence="2 3">
    <name type="scientific">Populus deltoides</name>
    <name type="common">Eastern poplar</name>
    <name type="synonym">Eastern cottonwood</name>
    <dbReference type="NCBI Taxonomy" id="3696"/>
    <lineage>
        <taxon>Eukaryota</taxon>
        <taxon>Viridiplantae</taxon>
        <taxon>Streptophyta</taxon>
        <taxon>Embryophyta</taxon>
        <taxon>Tracheophyta</taxon>
        <taxon>Spermatophyta</taxon>
        <taxon>Magnoliopsida</taxon>
        <taxon>eudicotyledons</taxon>
        <taxon>Gunneridae</taxon>
        <taxon>Pentapetalae</taxon>
        <taxon>rosids</taxon>
        <taxon>fabids</taxon>
        <taxon>Malpighiales</taxon>
        <taxon>Salicaceae</taxon>
        <taxon>Saliceae</taxon>
        <taxon>Populus</taxon>
    </lineage>
</organism>
<protein>
    <recommendedName>
        <fullName evidence="1">C2 domain-containing protein</fullName>
    </recommendedName>
</protein>
<comment type="caution">
    <text evidence="2">The sequence shown here is derived from an EMBL/GenBank/DDBJ whole genome shotgun (WGS) entry which is preliminary data.</text>
</comment>
<proteinExistence type="predicted"/>
<dbReference type="InterPro" id="IPR000008">
    <property type="entry name" value="C2_dom"/>
</dbReference>
<dbReference type="PANTHER" id="PTHR31425:SF23">
    <property type="entry name" value="C2 DOMAIN-CONTAINING PROTEIN"/>
    <property type="match status" value="1"/>
</dbReference>
<dbReference type="EMBL" id="JACEGQ020000011">
    <property type="protein sequence ID" value="KAH8493744.1"/>
    <property type="molecule type" value="Genomic_DNA"/>
</dbReference>
<evidence type="ECO:0000313" key="2">
    <source>
        <dbReference type="EMBL" id="KAH8493744.1"/>
    </source>
</evidence>
<dbReference type="SUPFAM" id="SSF49562">
    <property type="entry name" value="C2 domain (Calcium/lipid-binding domain, CaLB)"/>
    <property type="match status" value="3"/>
</dbReference>
<sequence length="495" mass="55633">MPPKEKPKEGYTLKVTSADNGGRTVIGSDKLILVEQRQFLYVRIVRGNGLPVNNMTNEVYAFTRDRLRGGRLEILVRDKESAINEIIGCLSFDLGDNPTRFPPDSPLAAQWYKFEDRNGVKVAGELMLATWIGNQADDAFSVAWHADAAAVSGKSVTNIRSNVYLSPVLRYLRIQVIAAKDLAPADTNRKPEANIKANLGNLVLRTTVSKDKNPNPTWNEEVMFVAAEPFDDHLILSVEDKMGVNKEVCLGRSVIPLHQVEKRLMPQAIGAQCINLEKYVAEGEEKTEVKFASRLHLRIFLDGLYHVFDEPTYYSSDLRATSPKLPPEKIGVLELVVTIGVFDNCHLQAGDKNDGTSDPRLGKVRIRLSTLETGRIYTHSYPLLVLQPNGLKKMGELHLAVKFSGNNWINLFHTYSQPLLPMMHYLQPLSVYQLDSSRHQATYVLSLRLGRADPPLRREVVEYMLDTGENRWKLGHWSVEFKDCGGAKEMPLTKP</sequence>
<dbReference type="Gene3D" id="2.60.40.150">
    <property type="entry name" value="C2 domain"/>
    <property type="match status" value="1"/>
</dbReference>
<reference evidence="2" key="1">
    <citation type="journal article" date="2021" name="J. Hered.">
        <title>Genome Assembly of Salicaceae Populus deltoides (Eastern Cottonwood) I-69 Based on Nanopore Sequencing and Hi-C Technologies.</title>
        <authorList>
            <person name="Bai S."/>
            <person name="Wu H."/>
            <person name="Zhang J."/>
            <person name="Pan Z."/>
            <person name="Zhao W."/>
            <person name="Li Z."/>
            <person name="Tong C."/>
        </authorList>
    </citation>
    <scope>NUCLEOTIDE SEQUENCE</scope>
    <source>
        <tissue evidence="2">Leaf</tissue>
    </source>
</reference>
<dbReference type="InterPro" id="IPR047258">
    <property type="entry name" value="C2C_MCTP_PRT_plant"/>
</dbReference>
<dbReference type="Proteomes" id="UP000807159">
    <property type="component" value="Chromosome 11"/>
</dbReference>
<dbReference type="InterPro" id="IPR035892">
    <property type="entry name" value="C2_domain_sf"/>
</dbReference>
<name>A0A8T2XLZ7_POPDE</name>
<gene>
    <name evidence="2" type="ORF">H0E87_020485</name>
</gene>
<dbReference type="PROSITE" id="PS50004">
    <property type="entry name" value="C2"/>
    <property type="match status" value="1"/>
</dbReference>
<keyword evidence="3" id="KW-1185">Reference proteome</keyword>
<evidence type="ECO:0000259" key="1">
    <source>
        <dbReference type="PROSITE" id="PS50004"/>
    </source>
</evidence>
<feature type="domain" description="C2" evidence="1">
    <location>
        <begin position="151"/>
        <end position="271"/>
    </location>
</feature>
<evidence type="ECO:0000313" key="3">
    <source>
        <dbReference type="Proteomes" id="UP000807159"/>
    </source>
</evidence>
<dbReference type="Pfam" id="PF00168">
    <property type="entry name" value="C2"/>
    <property type="match status" value="2"/>
</dbReference>